<reference evidence="5" key="1">
    <citation type="journal article" date="2013" name="Nature">
        <title>Pan genome of the phytoplankton Emiliania underpins its global distribution.</title>
        <authorList>
            <person name="Read B.A."/>
            <person name="Kegel J."/>
            <person name="Klute M.J."/>
            <person name="Kuo A."/>
            <person name="Lefebvre S.C."/>
            <person name="Maumus F."/>
            <person name="Mayer C."/>
            <person name="Miller J."/>
            <person name="Monier A."/>
            <person name="Salamov A."/>
            <person name="Young J."/>
            <person name="Aguilar M."/>
            <person name="Claverie J.M."/>
            <person name="Frickenhaus S."/>
            <person name="Gonzalez K."/>
            <person name="Herman E.K."/>
            <person name="Lin Y.C."/>
            <person name="Napier J."/>
            <person name="Ogata H."/>
            <person name="Sarno A.F."/>
            <person name="Shmutz J."/>
            <person name="Schroeder D."/>
            <person name="de Vargas C."/>
            <person name="Verret F."/>
            <person name="von Dassow P."/>
            <person name="Valentin K."/>
            <person name="Van de Peer Y."/>
            <person name="Wheeler G."/>
            <person name="Dacks J.B."/>
            <person name="Delwiche C.F."/>
            <person name="Dyhrman S.T."/>
            <person name="Glockner G."/>
            <person name="John U."/>
            <person name="Richards T."/>
            <person name="Worden A.Z."/>
            <person name="Zhang X."/>
            <person name="Grigoriev I.V."/>
            <person name="Allen A.E."/>
            <person name="Bidle K."/>
            <person name="Borodovsky M."/>
            <person name="Bowler C."/>
            <person name="Brownlee C."/>
            <person name="Cock J.M."/>
            <person name="Elias M."/>
            <person name="Gladyshev V.N."/>
            <person name="Groth M."/>
            <person name="Guda C."/>
            <person name="Hadaegh A."/>
            <person name="Iglesias-Rodriguez M.D."/>
            <person name="Jenkins J."/>
            <person name="Jones B.M."/>
            <person name="Lawson T."/>
            <person name="Leese F."/>
            <person name="Lindquist E."/>
            <person name="Lobanov A."/>
            <person name="Lomsadze A."/>
            <person name="Malik S.B."/>
            <person name="Marsh M.E."/>
            <person name="Mackinder L."/>
            <person name="Mock T."/>
            <person name="Mueller-Roeber B."/>
            <person name="Pagarete A."/>
            <person name="Parker M."/>
            <person name="Probert I."/>
            <person name="Quesneville H."/>
            <person name="Raines C."/>
            <person name="Rensing S.A."/>
            <person name="Riano-Pachon D.M."/>
            <person name="Richier S."/>
            <person name="Rokitta S."/>
            <person name="Shiraiwa Y."/>
            <person name="Soanes D.M."/>
            <person name="van der Giezen M."/>
            <person name="Wahlund T.M."/>
            <person name="Williams B."/>
            <person name="Wilson W."/>
            <person name="Wolfe G."/>
            <person name="Wurch L.L."/>
        </authorList>
    </citation>
    <scope>NUCLEOTIDE SEQUENCE</scope>
</reference>
<dbReference type="Proteomes" id="UP000013827">
    <property type="component" value="Unassembled WGS sequence"/>
</dbReference>
<dbReference type="EnsemblProtists" id="EOD34171">
    <property type="protein sequence ID" value="EOD34171"/>
    <property type="gene ID" value="EMIHUDRAFT_201795"/>
</dbReference>
<evidence type="ECO:0000313" key="5">
    <source>
        <dbReference type="Proteomes" id="UP000013827"/>
    </source>
</evidence>
<dbReference type="eggNOG" id="KOG1502">
    <property type="taxonomic scope" value="Eukaryota"/>
</dbReference>
<accession>A0A0D3KEI6</accession>
<dbReference type="AlphaFoldDB" id="A0A0D3KEI6"/>
<dbReference type="Gene3D" id="3.40.50.720">
    <property type="entry name" value="NAD(P)-binding Rossmann-like Domain"/>
    <property type="match status" value="1"/>
</dbReference>
<dbReference type="InterPro" id="IPR013120">
    <property type="entry name" value="FAR_NAD-bd"/>
</dbReference>
<dbReference type="GeneID" id="17279442"/>
<dbReference type="KEGG" id="ehx:EMIHUDRAFT_201795"/>
<dbReference type="Pfam" id="PF07993">
    <property type="entry name" value="NAD_binding_4"/>
    <property type="match status" value="1"/>
</dbReference>
<dbReference type="PaxDb" id="2903-EOD34171"/>
<keyword evidence="5" id="KW-1185">Reference proteome</keyword>
<dbReference type="InterPro" id="IPR008030">
    <property type="entry name" value="NmrA-like"/>
</dbReference>
<reference evidence="4" key="2">
    <citation type="submission" date="2024-10" db="UniProtKB">
        <authorList>
            <consortium name="EnsemblProtists"/>
        </authorList>
    </citation>
    <scope>IDENTIFICATION</scope>
</reference>
<evidence type="ECO:0000259" key="2">
    <source>
        <dbReference type="Pfam" id="PF05368"/>
    </source>
</evidence>
<feature type="domain" description="NmrA-like" evidence="2">
    <location>
        <begin position="10"/>
        <end position="61"/>
    </location>
</feature>
<dbReference type="RefSeq" id="XP_005786600.1">
    <property type="nucleotide sequence ID" value="XM_005786543.1"/>
</dbReference>
<evidence type="ECO:0000256" key="1">
    <source>
        <dbReference type="ARBA" id="ARBA00023002"/>
    </source>
</evidence>
<keyword evidence="1" id="KW-0560">Oxidoreductase</keyword>
<evidence type="ECO:0008006" key="6">
    <source>
        <dbReference type="Google" id="ProtNLM"/>
    </source>
</evidence>
<dbReference type="InterPro" id="IPR036291">
    <property type="entry name" value="NAD(P)-bd_dom_sf"/>
</dbReference>
<sequence length="285" mass="29873">MPNLSPASGAVLVTGASGLVGGHVCSLLCKSGYSMRAAVRDPSADKVKILEKMGCSLVRVPDLLSDEGWLAAMDGCVGLMHAVSGTERALRFAAASGSVQRVVVTATMASVCGTQRDKDPDHLWCEADKNDNPETGYSKSKTAAEAKVWELAEAHKEKFSVTTVHPAVVLGPVLEGQSVSSTMGYLKMMLSGKAETAGERYLVCSTDQYSTLELVELAREAAPEACAGLDLAAWKADEKVAALKPKKPATDNRKACALLGVERLEAPLKFVGEAAASLKALGHLG</sequence>
<evidence type="ECO:0000259" key="3">
    <source>
        <dbReference type="Pfam" id="PF07993"/>
    </source>
</evidence>
<dbReference type="PANTHER" id="PTHR10366:SF848">
    <property type="entry name" value="REDUCTASE_CINNAMOYL-COA REDUCTASE, PUTATIVE-RELATED"/>
    <property type="match status" value="1"/>
</dbReference>
<name>A0A0D3KEI6_EMIH1</name>
<evidence type="ECO:0000313" key="4">
    <source>
        <dbReference type="EnsemblProtists" id="EOD34171"/>
    </source>
</evidence>
<dbReference type="Pfam" id="PF05368">
    <property type="entry name" value="NmrA"/>
    <property type="match status" value="1"/>
</dbReference>
<dbReference type="PANTHER" id="PTHR10366">
    <property type="entry name" value="NAD DEPENDENT EPIMERASE/DEHYDRATASE"/>
    <property type="match status" value="1"/>
</dbReference>
<feature type="domain" description="Thioester reductase (TE)" evidence="3">
    <location>
        <begin position="82"/>
        <end position="189"/>
    </location>
</feature>
<dbReference type="HOGENOM" id="CLU_007383_9_4_1"/>
<dbReference type="STRING" id="2903.R1FF88"/>
<organism evidence="4 5">
    <name type="scientific">Emiliania huxleyi (strain CCMP1516)</name>
    <dbReference type="NCBI Taxonomy" id="280463"/>
    <lineage>
        <taxon>Eukaryota</taxon>
        <taxon>Haptista</taxon>
        <taxon>Haptophyta</taxon>
        <taxon>Prymnesiophyceae</taxon>
        <taxon>Isochrysidales</taxon>
        <taxon>Noelaerhabdaceae</taxon>
        <taxon>Emiliania</taxon>
    </lineage>
</organism>
<protein>
    <recommendedName>
        <fullName evidence="6">NAD-dependent epimerase/dehydratase domain-containing protein</fullName>
    </recommendedName>
</protein>
<dbReference type="SUPFAM" id="SSF51735">
    <property type="entry name" value="NAD(P)-binding Rossmann-fold domains"/>
    <property type="match status" value="1"/>
</dbReference>
<dbReference type="GO" id="GO:0016616">
    <property type="term" value="F:oxidoreductase activity, acting on the CH-OH group of donors, NAD or NADP as acceptor"/>
    <property type="evidence" value="ECO:0007669"/>
    <property type="project" value="TreeGrafter"/>
</dbReference>
<dbReference type="InterPro" id="IPR050425">
    <property type="entry name" value="NAD(P)_dehydrat-like"/>
</dbReference>
<proteinExistence type="predicted"/>